<gene>
    <name evidence="1" type="ORF">MM171A01696_0009</name>
    <name evidence="2" type="ORF">MM171B01444_0009</name>
</gene>
<accession>A0A6M3LX74</accession>
<reference evidence="1" key="1">
    <citation type="submission" date="2020-03" db="EMBL/GenBank/DDBJ databases">
        <title>The deep terrestrial virosphere.</title>
        <authorList>
            <person name="Holmfeldt K."/>
            <person name="Nilsson E."/>
            <person name="Simone D."/>
            <person name="Lopez-Fernandez M."/>
            <person name="Wu X."/>
            <person name="de Brujin I."/>
            <person name="Lundin D."/>
            <person name="Andersson A."/>
            <person name="Bertilsson S."/>
            <person name="Dopson M."/>
        </authorList>
    </citation>
    <scope>NUCLEOTIDE SEQUENCE</scope>
    <source>
        <strain evidence="1">MM171A01696</strain>
        <strain evidence="2">MM171B01444</strain>
    </source>
</reference>
<proteinExistence type="predicted"/>
<dbReference type="AlphaFoldDB" id="A0A6M3LX74"/>
<sequence length="157" mass="17816">MSIQSALIKLANVFIREVKQNLDSSDYPSGADRAGRNYAPIEETIEVGNPVIKQNGGEIEISVGSEKAPYTRMYEFGSKPYTIEGDMVFAAEYWPQYKPPPPAPLFFMFQQVEHPEFAGRPYIKPVVDSFDSQIQNALNRDEIKKLLFPGKPQQEVW</sequence>
<dbReference type="EMBL" id="MT143760">
    <property type="protein sequence ID" value="QJB02130.1"/>
    <property type="molecule type" value="Genomic_DNA"/>
</dbReference>
<dbReference type="EMBL" id="MT143593">
    <property type="protein sequence ID" value="QJA98599.1"/>
    <property type="molecule type" value="Genomic_DNA"/>
</dbReference>
<organism evidence="1">
    <name type="scientific">viral metagenome</name>
    <dbReference type="NCBI Taxonomy" id="1070528"/>
    <lineage>
        <taxon>unclassified sequences</taxon>
        <taxon>metagenomes</taxon>
        <taxon>organismal metagenomes</taxon>
    </lineage>
</organism>
<protein>
    <submittedName>
        <fullName evidence="1">Uncharacterized protein</fullName>
    </submittedName>
</protein>
<evidence type="ECO:0000313" key="1">
    <source>
        <dbReference type="EMBL" id="QJA98599.1"/>
    </source>
</evidence>
<evidence type="ECO:0000313" key="2">
    <source>
        <dbReference type="EMBL" id="QJB02130.1"/>
    </source>
</evidence>
<name>A0A6M3LX74_9ZZZZ</name>